<name>A0A7C3ZVT6_9CYAN</name>
<reference evidence="1" key="1">
    <citation type="journal article" date="2020" name="mSystems">
        <title>Genome- and Community-Level Interaction Insights into Carbon Utilization and Element Cycling Functions of Hydrothermarchaeota in Hydrothermal Sediment.</title>
        <authorList>
            <person name="Zhou Z."/>
            <person name="Liu Y."/>
            <person name="Xu W."/>
            <person name="Pan J."/>
            <person name="Luo Z.H."/>
            <person name="Li M."/>
        </authorList>
    </citation>
    <scope>NUCLEOTIDE SEQUENCE [LARGE SCALE GENOMIC DNA]</scope>
    <source>
        <strain evidence="1">SpSt-374</strain>
    </source>
</reference>
<comment type="caution">
    <text evidence="1">The sequence shown here is derived from an EMBL/GenBank/DDBJ whole genome shotgun (WGS) entry which is preliminary data.</text>
</comment>
<evidence type="ECO:0000313" key="1">
    <source>
        <dbReference type="EMBL" id="HGG01029.1"/>
    </source>
</evidence>
<dbReference type="AlphaFoldDB" id="A0A7C3ZVT6"/>
<gene>
    <name evidence="1" type="ORF">ENR15_10370</name>
</gene>
<protein>
    <recommendedName>
        <fullName evidence="2">ThuA-like domain-containing protein</fullName>
    </recommendedName>
</protein>
<accession>A0A7C3ZVT6</accession>
<sequence>MGKPIRILLQTTIPTTEDDWNIGRFSLLRSHLESLKDEAGEPMFAVTSRDRTPDASGNDQVLTNLAASEYDELWLFGVDCGDGLTAAEGAGIEAFHKRGGGLLLARDHQDLGISFSNLGTACQPVTAAHHFHTANPEPDPDRCCEDDIYAKNISWPNYHSGDNGDCQKIALVEPVHELLKNPASPSGVVEYLPSHPHEGAVSVPPGTTNARVIATGKSTVTGRTFNLLVAFEKTRDAEGNNLGRAIAEASFHHLADYNWNPDLGCPSFVEEKPSDRLKQEPKLLDDVKAYVTNAALWLAS</sequence>
<proteinExistence type="predicted"/>
<evidence type="ECO:0008006" key="2">
    <source>
        <dbReference type="Google" id="ProtNLM"/>
    </source>
</evidence>
<organism evidence="1">
    <name type="scientific">Planktothricoides sp. SpSt-374</name>
    <dbReference type="NCBI Taxonomy" id="2282167"/>
    <lineage>
        <taxon>Bacteria</taxon>
        <taxon>Bacillati</taxon>
        <taxon>Cyanobacteriota</taxon>
        <taxon>Cyanophyceae</taxon>
        <taxon>Oscillatoriophycideae</taxon>
        <taxon>Oscillatoriales</taxon>
        <taxon>Oscillatoriaceae</taxon>
        <taxon>Planktothricoides</taxon>
    </lineage>
</organism>
<dbReference type="EMBL" id="DSPX01000100">
    <property type="protein sequence ID" value="HGG01029.1"/>
    <property type="molecule type" value="Genomic_DNA"/>
</dbReference>